<organism evidence="1 2">
    <name type="scientific">Parapedobacter indicus</name>
    <dbReference type="NCBI Taxonomy" id="1477437"/>
    <lineage>
        <taxon>Bacteria</taxon>
        <taxon>Pseudomonadati</taxon>
        <taxon>Bacteroidota</taxon>
        <taxon>Sphingobacteriia</taxon>
        <taxon>Sphingobacteriales</taxon>
        <taxon>Sphingobacteriaceae</taxon>
        <taxon>Parapedobacter</taxon>
    </lineage>
</organism>
<dbReference type="EMBL" id="FOQO01000017">
    <property type="protein sequence ID" value="SFJ94419.1"/>
    <property type="molecule type" value="Genomic_DNA"/>
</dbReference>
<name>A0A1I3VHB5_9SPHI</name>
<keyword evidence="2" id="KW-1185">Reference proteome</keyword>
<dbReference type="AlphaFoldDB" id="A0A1I3VHB5"/>
<protein>
    <submittedName>
        <fullName evidence="1">Uncharacterized protein</fullName>
    </submittedName>
</protein>
<sequence>MRLLFKPHNGYKLCMAKTISNVKPINSFRDFFDTGIKINKAFPRTYELINNIAYATQYLEYLSKKINNEGHSVILTHLYKTYLITGMGIIEAILLYFLKSENLQKQRDFVLVDTFSSNYKLIKGKWYKTDTVFYLRLDSPKDDEMNLDYMIRRVEKKEVLGKNQDLYKSLNYLRKLRNKVHMHLIDKHLDTDYNNFNSKQYEIMKSALLQVFSSERFPYDKGKFDILYQYLRAD</sequence>
<evidence type="ECO:0000313" key="1">
    <source>
        <dbReference type="EMBL" id="SFJ94419.1"/>
    </source>
</evidence>
<dbReference type="Proteomes" id="UP000198670">
    <property type="component" value="Unassembled WGS sequence"/>
</dbReference>
<accession>A0A1I3VHB5</accession>
<proteinExistence type="predicted"/>
<evidence type="ECO:0000313" key="2">
    <source>
        <dbReference type="Proteomes" id="UP000198670"/>
    </source>
</evidence>
<gene>
    <name evidence="1" type="ORF">SAMN05444682_1171</name>
</gene>
<reference evidence="1 2" key="1">
    <citation type="submission" date="2016-10" db="EMBL/GenBank/DDBJ databases">
        <authorList>
            <person name="de Groot N.N."/>
        </authorList>
    </citation>
    <scope>NUCLEOTIDE SEQUENCE [LARGE SCALE GENOMIC DNA]</scope>
    <source>
        <strain evidence="1 2">RK1</strain>
    </source>
</reference>